<evidence type="ECO:0000313" key="3">
    <source>
        <dbReference type="Proteomes" id="UP000593564"/>
    </source>
</evidence>
<feature type="region of interest" description="Disordered" evidence="1">
    <location>
        <begin position="152"/>
        <end position="182"/>
    </location>
</feature>
<feature type="compositionally biased region" description="Pro residues" evidence="1">
    <location>
        <begin position="173"/>
        <end position="182"/>
    </location>
</feature>
<dbReference type="Proteomes" id="UP000593564">
    <property type="component" value="Unassembled WGS sequence"/>
</dbReference>
<evidence type="ECO:0000256" key="1">
    <source>
        <dbReference type="SAM" id="MobiDB-lite"/>
    </source>
</evidence>
<organism evidence="2 3">
    <name type="scientific">Camellia sinensis</name>
    <name type="common">Tea plant</name>
    <name type="synonym">Thea sinensis</name>
    <dbReference type="NCBI Taxonomy" id="4442"/>
    <lineage>
        <taxon>Eukaryota</taxon>
        <taxon>Viridiplantae</taxon>
        <taxon>Streptophyta</taxon>
        <taxon>Embryophyta</taxon>
        <taxon>Tracheophyta</taxon>
        <taxon>Spermatophyta</taxon>
        <taxon>Magnoliopsida</taxon>
        <taxon>eudicotyledons</taxon>
        <taxon>Gunneridae</taxon>
        <taxon>Pentapetalae</taxon>
        <taxon>asterids</taxon>
        <taxon>Ericales</taxon>
        <taxon>Theaceae</taxon>
        <taxon>Camellia</taxon>
    </lineage>
</organism>
<protein>
    <recommendedName>
        <fullName evidence="4">Retrotransposon gag domain-containing protein</fullName>
    </recommendedName>
</protein>
<comment type="caution">
    <text evidence="2">The sequence shown here is derived from an EMBL/GenBank/DDBJ whole genome shotgun (WGS) entry which is preliminary data.</text>
</comment>
<dbReference type="AlphaFoldDB" id="A0A7J7FX47"/>
<keyword evidence="3" id="KW-1185">Reference proteome</keyword>
<feature type="compositionally biased region" description="Polar residues" evidence="1">
    <location>
        <begin position="152"/>
        <end position="169"/>
    </location>
</feature>
<reference evidence="3" key="1">
    <citation type="journal article" date="2020" name="Nat. Commun.">
        <title>Genome assembly of wild tea tree DASZ reveals pedigree and selection history of tea varieties.</title>
        <authorList>
            <person name="Zhang W."/>
            <person name="Zhang Y."/>
            <person name="Qiu H."/>
            <person name="Guo Y."/>
            <person name="Wan H."/>
            <person name="Zhang X."/>
            <person name="Scossa F."/>
            <person name="Alseekh S."/>
            <person name="Zhang Q."/>
            <person name="Wang P."/>
            <person name="Xu L."/>
            <person name="Schmidt M.H."/>
            <person name="Jia X."/>
            <person name="Li D."/>
            <person name="Zhu A."/>
            <person name="Guo F."/>
            <person name="Chen W."/>
            <person name="Ni D."/>
            <person name="Usadel B."/>
            <person name="Fernie A.R."/>
            <person name="Wen W."/>
        </authorList>
    </citation>
    <scope>NUCLEOTIDE SEQUENCE [LARGE SCALE GENOMIC DNA]</scope>
    <source>
        <strain evidence="3">cv. G240</strain>
    </source>
</reference>
<name>A0A7J7FX47_CAMSI</name>
<accession>A0A7J7FX47</accession>
<evidence type="ECO:0008006" key="4">
    <source>
        <dbReference type="Google" id="ProtNLM"/>
    </source>
</evidence>
<sequence>MENTTEGTSSRQEEMLKDGYEMHSQNKLYMNAMIPAFFKTKSNHTTTVSHHGKTCWAPTRSWLRSHTFSPRCGPDGHIQKGSRENLSFPLKNMTSRKVKKMKKMKNMHAQIMACYYKNLRFHAMSSKTWTLLCMVCRLERLVDGLTRELRQMSQQNASATSTQAEQTNGRHAVPPPPTPVPPQPALYGDGTIALIREFKKMKPPRFSGGIEPMKAEAWVLEMEKLFEIFPSTDAQKVTLAAFTLDDDARRWWMMIREANPSLTWASFLELFYNKYFSLSIRDHKTIAIPVVPLLFCCVSDLVP</sequence>
<proteinExistence type="predicted"/>
<reference evidence="2 3" key="2">
    <citation type="submission" date="2020-07" db="EMBL/GenBank/DDBJ databases">
        <title>Genome assembly of wild tea tree DASZ reveals pedigree and selection history of tea varieties.</title>
        <authorList>
            <person name="Zhang W."/>
        </authorList>
    </citation>
    <scope>NUCLEOTIDE SEQUENCE [LARGE SCALE GENOMIC DNA]</scope>
    <source>
        <strain evidence="3">cv. G240</strain>
        <tissue evidence="2">Leaf</tissue>
    </source>
</reference>
<evidence type="ECO:0000313" key="2">
    <source>
        <dbReference type="EMBL" id="KAF5931514.1"/>
    </source>
</evidence>
<gene>
    <name evidence="2" type="ORF">HYC85_027685</name>
</gene>
<dbReference type="EMBL" id="JACBKZ010000014">
    <property type="protein sequence ID" value="KAF5931514.1"/>
    <property type="molecule type" value="Genomic_DNA"/>
</dbReference>